<comment type="catalytic activity">
    <reaction evidence="1 7">
        <text>5-hydroxyisourate + H2O = 5-hydroxy-2-oxo-4-ureido-2,5-dihydro-1H-imidazole-5-carboxylate + H(+)</text>
        <dbReference type="Rhea" id="RHEA:23736"/>
        <dbReference type="ChEBI" id="CHEBI:15377"/>
        <dbReference type="ChEBI" id="CHEBI:15378"/>
        <dbReference type="ChEBI" id="CHEBI:18072"/>
        <dbReference type="ChEBI" id="CHEBI:58639"/>
        <dbReference type="EC" id="3.5.2.17"/>
    </reaction>
</comment>
<dbReference type="PATRIC" id="fig|349215.9.peg.79"/>
<dbReference type="NCBIfam" id="TIGR02962">
    <property type="entry name" value="hdxy_isourate"/>
    <property type="match status" value="1"/>
</dbReference>
<dbReference type="EC" id="3.5.2.17" evidence="7"/>
<feature type="domain" description="Transthyretin/hydroxyisourate hydrolase" evidence="8">
    <location>
        <begin position="2"/>
        <end position="100"/>
    </location>
</feature>
<dbReference type="KEGG" id="man:A11S_78"/>
<dbReference type="InterPro" id="IPR036817">
    <property type="entry name" value="Transthyretin/HIU_hydrolase_sf"/>
</dbReference>
<gene>
    <name evidence="9" type="ORF">A11S_78</name>
</gene>
<dbReference type="PRINTS" id="PR00189">
    <property type="entry name" value="TRNSTHYRETIN"/>
</dbReference>
<dbReference type="InterPro" id="IPR014306">
    <property type="entry name" value="Hydroxyisourate_hydrolase"/>
</dbReference>
<evidence type="ECO:0000256" key="6">
    <source>
        <dbReference type="ARBA" id="ARBA00022801"/>
    </source>
</evidence>
<evidence type="ECO:0000256" key="2">
    <source>
        <dbReference type="ARBA" id="ARBA00002704"/>
    </source>
</evidence>
<comment type="function">
    <text evidence="2">Catalyzes the hydrolysis of 5-hydroxyisourate (HIU) to 2-oxo-4-hydroxy-4-carboxy-5-ureidoimidazoline (OHCU).</text>
</comment>
<evidence type="ECO:0000256" key="7">
    <source>
        <dbReference type="RuleBase" id="RU361270"/>
    </source>
</evidence>
<dbReference type="SUPFAM" id="SSF49472">
    <property type="entry name" value="Transthyretin (synonym: prealbumin)"/>
    <property type="match status" value="1"/>
</dbReference>
<dbReference type="GO" id="GO:0033971">
    <property type="term" value="F:hydroxyisourate hydrolase activity"/>
    <property type="evidence" value="ECO:0007669"/>
    <property type="project" value="UniProtKB-EC"/>
</dbReference>
<dbReference type="InterPro" id="IPR023419">
    <property type="entry name" value="Transthyretin_CS"/>
</dbReference>
<dbReference type="STRING" id="349215.A11S_78"/>
<dbReference type="Gene3D" id="2.60.40.180">
    <property type="entry name" value="Transthyretin/hydroxyisourate hydrolase domain"/>
    <property type="match status" value="1"/>
</dbReference>
<comment type="subunit">
    <text evidence="4 7">Homotetramer.</text>
</comment>
<dbReference type="PANTHER" id="PTHR10395">
    <property type="entry name" value="URICASE AND TRANSTHYRETIN-RELATED"/>
    <property type="match status" value="1"/>
</dbReference>
<sequence length="101" mass="11140">MASGAGGSNIPVVLSKKEGQNWVKIADAKTGENGRIKQFIDNADFKSGTYQLTFDMTAYDNGSAEPFFPEINVIFKVDENIDHYHVPVVVSPYGYSTYRGN</sequence>
<dbReference type="InterPro" id="IPR023416">
    <property type="entry name" value="Transthyretin/HIU_hydrolase_d"/>
</dbReference>
<evidence type="ECO:0000313" key="10">
    <source>
        <dbReference type="Proteomes" id="UP000011932"/>
    </source>
</evidence>
<name>M4VEJ4_9BACT</name>
<dbReference type="PANTHER" id="PTHR10395:SF7">
    <property type="entry name" value="5-HYDROXYISOURATE HYDROLASE"/>
    <property type="match status" value="1"/>
</dbReference>
<dbReference type="GO" id="GO:0006144">
    <property type="term" value="P:purine nucleobase metabolic process"/>
    <property type="evidence" value="ECO:0007669"/>
    <property type="project" value="UniProtKB-KW"/>
</dbReference>
<reference evidence="9 10" key="1">
    <citation type="journal article" date="2013" name="ISME J.">
        <title>By their genes ye shall know them: genomic signatures of predatory bacteria.</title>
        <authorList>
            <person name="Pasternak Z."/>
            <person name="Pietrokovski S."/>
            <person name="Rotem O."/>
            <person name="Gophna U."/>
            <person name="Lurie-Weinberger M.N."/>
            <person name="Jurkevitch E."/>
        </authorList>
    </citation>
    <scope>NUCLEOTIDE SEQUENCE [LARGE SCALE GENOMIC DNA]</scope>
    <source>
        <strain evidence="9">EPB</strain>
    </source>
</reference>
<evidence type="ECO:0000313" key="9">
    <source>
        <dbReference type="EMBL" id="AGH96915.1"/>
    </source>
</evidence>
<evidence type="ECO:0000256" key="3">
    <source>
        <dbReference type="ARBA" id="ARBA00009850"/>
    </source>
</evidence>
<dbReference type="HOGENOM" id="CLU_115536_1_0_5"/>
<dbReference type="PROSITE" id="PS00769">
    <property type="entry name" value="TRANSTHYRETIN_2"/>
    <property type="match status" value="1"/>
</dbReference>
<organism evidence="9 10">
    <name type="scientific">Micavibrio aeruginosavorus EPB</name>
    <dbReference type="NCBI Taxonomy" id="349215"/>
    <lineage>
        <taxon>Bacteria</taxon>
        <taxon>Pseudomonadati</taxon>
        <taxon>Bdellovibrionota</taxon>
        <taxon>Bdellovibrionia</taxon>
        <taxon>Bdellovibrionales</taxon>
        <taxon>Pseudobdellovibrionaceae</taxon>
        <taxon>Micavibrio</taxon>
    </lineage>
</organism>
<dbReference type="InterPro" id="IPR000895">
    <property type="entry name" value="Transthyretin/HIU_hydrolase"/>
</dbReference>
<accession>M4VEJ4</accession>
<evidence type="ECO:0000256" key="4">
    <source>
        <dbReference type="ARBA" id="ARBA00011881"/>
    </source>
</evidence>
<dbReference type="Proteomes" id="UP000011932">
    <property type="component" value="Chromosome"/>
</dbReference>
<evidence type="ECO:0000256" key="1">
    <source>
        <dbReference type="ARBA" id="ARBA00001043"/>
    </source>
</evidence>
<dbReference type="EMBL" id="CP003538">
    <property type="protein sequence ID" value="AGH96915.1"/>
    <property type="molecule type" value="Genomic_DNA"/>
</dbReference>
<proteinExistence type="inferred from homology"/>
<keyword evidence="6 7" id="KW-0378">Hydrolase</keyword>
<dbReference type="Pfam" id="PF00576">
    <property type="entry name" value="Transthyretin"/>
    <property type="match status" value="1"/>
</dbReference>
<keyword evidence="5 7" id="KW-0659">Purine metabolism</keyword>
<evidence type="ECO:0000256" key="5">
    <source>
        <dbReference type="ARBA" id="ARBA00022631"/>
    </source>
</evidence>
<protein>
    <recommendedName>
        <fullName evidence="7">5-hydroxyisourate hydrolase</fullName>
        <shortName evidence="7">HIU hydrolase</shortName>
        <shortName evidence="7">HIUHase</shortName>
        <ecNumber evidence="7">3.5.2.17</ecNumber>
    </recommendedName>
</protein>
<dbReference type="AlphaFoldDB" id="M4VEJ4"/>
<evidence type="ECO:0000259" key="8">
    <source>
        <dbReference type="Pfam" id="PF00576"/>
    </source>
</evidence>
<comment type="similarity">
    <text evidence="3 7">Belongs to the transthyretin family. 5-hydroxyisourate hydrolase subfamily.</text>
</comment>